<dbReference type="Pfam" id="PF07523">
    <property type="entry name" value="Big_3"/>
    <property type="match status" value="1"/>
</dbReference>
<dbReference type="RefSeq" id="WP_277528540.1">
    <property type="nucleotide sequence ID" value="NZ_JAPDIA010000001.1"/>
</dbReference>
<dbReference type="Gene3D" id="2.60.120.560">
    <property type="entry name" value="Exo-inulinase, domain 1"/>
    <property type="match status" value="2"/>
</dbReference>
<dbReference type="Proteomes" id="UP001153404">
    <property type="component" value="Unassembled WGS sequence"/>
</dbReference>
<dbReference type="InterPro" id="IPR022038">
    <property type="entry name" value="Ig-like_bact"/>
</dbReference>
<evidence type="ECO:0000313" key="3">
    <source>
        <dbReference type="Proteomes" id="UP001153404"/>
    </source>
</evidence>
<organism evidence="2 3">
    <name type="scientific">Cohnella rhizosphaerae</name>
    <dbReference type="NCBI Taxonomy" id="1457232"/>
    <lineage>
        <taxon>Bacteria</taxon>
        <taxon>Bacillati</taxon>
        <taxon>Bacillota</taxon>
        <taxon>Bacilli</taxon>
        <taxon>Bacillales</taxon>
        <taxon>Paenibacillaceae</taxon>
        <taxon>Cohnella</taxon>
    </lineage>
</organism>
<protein>
    <submittedName>
        <fullName evidence="2">Bacterial Ig-like domain-containing protein</fullName>
    </submittedName>
</protein>
<dbReference type="AlphaFoldDB" id="A0A9X4KTZ6"/>
<feature type="domain" description="Ig-like" evidence="1">
    <location>
        <begin position="361"/>
        <end position="419"/>
    </location>
</feature>
<evidence type="ECO:0000313" key="2">
    <source>
        <dbReference type="EMBL" id="MDG0808207.1"/>
    </source>
</evidence>
<reference evidence="2" key="1">
    <citation type="submission" date="2022-10" db="EMBL/GenBank/DDBJ databases">
        <title>Comparative genomic analysis of Cohnella hashimotonis sp. nov., isolated from the International Space Station.</title>
        <authorList>
            <person name="Simpson A."/>
            <person name="Venkateswaran K."/>
        </authorList>
    </citation>
    <scope>NUCLEOTIDE SEQUENCE</scope>
    <source>
        <strain evidence="2">DSM 28161</strain>
    </source>
</reference>
<sequence length="597" mass="64924">MNSFTNFVAGSDTWSNYSVSAKVAMSSGTTSSRIGITAYNPAAATGALNGYDLFLAVVSAPGGGTERVVRLRNNTTLITLNGANDRRYQLGEEVTLRMDFYGTRARFLVDGQVVYTIDEMTKNPGKAGIMAFSVSGTADDYLIEPSEDWGEPPTYFSDDFSSDTLSGWTTAANNATHKVENEKYAFATTNSFTNFVAGSDTWSNYSVSAKVAMSSGTTSSRIGITAYNPAAATGALSGYDLFLAVVSAPGGGTERVVRLRNNTTLITLNGANDRRYQLGEEVTLRMDFYVTRARFLVDGQVVYTIDEMTKNPGKAGIMAFNVSGTADDFLVEPCEDWGSYIASSLEVLGLPADGVLQAKSGQPLNIEGLSLFVSYGSQKPGETVPLTAEMLSGYDPDQPGSQTVTVSYEGVTADLPVFVTDRLQEVKDIADDVLAVTIDSLTAADSQMVRELKAQMMDFTAADMSLYDAAGYDSAALRNKMFLIIKKMEELQYPYLSQYDVLLYEDYVDIGKYTYRYDMDDFYSPWILTDGAFYSNNKQADGTNKNNTAAIAGEMSTIASIQGDIKLSENTYAGFFCRFIRGNDVSRTIYHQTAIES</sequence>
<keyword evidence="3" id="KW-1185">Reference proteome</keyword>
<proteinExistence type="predicted"/>
<evidence type="ECO:0000259" key="1">
    <source>
        <dbReference type="Pfam" id="PF07523"/>
    </source>
</evidence>
<accession>A0A9X4KTZ6</accession>
<dbReference type="EMBL" id="JAPDIA010000001">
    <property type="protein sequence ID" value="MDG0808207.1"/>
    <property type="molecule type" value="Genomic_DNA"/>
</dbReference>
<gene>
    <name evidence="2" type="ORF">OMP40_01355</name>
</gene>
<dbReference type="Gene3D" id="2.60.40.3630">
    <property type="match status" value="1"/>
</dbReference>
<comment type="caution">
    <text evidence="2">The sequence shown here is derived from an EMBL/GenBank/DDBJ whole genome shotgun (WGS) entry which is preliminary data.</text>
</comment>
<name>A0A9X4KTZ6_9BACL</name>